<keyword evidence="2" id="KW-1185">Reference proteome</keyword>
<dbReference type="PANTHER" id="PTHR38451">
    <property type="entry name" value="TRNA (ADENINE(22)-N(1))-METHYLTRANSFERASE"/>
    <property type="match status" value="1"/>
</dbReference>
<dbReference type="Gene3D" id="1.10.287.1890">
    <property type="match status" value="1"/>
</dbReference>
<protein>
    <submittedName>
        <fullName evidence="1">tRNA (Adenine(22)-N(1))-methyltransferase TrmK</fullName>
    </submittedName>
</protein>
<dbReference type="Gene3D" id="3.40.50.150">
    <property type="entry name" value="Vaccinia Virus protein VP39"/>
    <property type="match status" value="1"/>
</dbReference>
<dbReference type="SUPFAM" id="SSF53335">
    <property type="entry name" value="S-adenosyl-L-methionine-dependent methyltransferases"/>
    <property type="match status" value="1"/>
</dbReference>
<dbReference type="PIRSF" id="PIRSF018637">
    <property type="entry name" value="TrmK"/>
    <property type="match status" value="1"/>
</dbReference>
<dbReference type="GO" id="GO:0160105">
    <property type="term" value="F:tRNA (adenine(22)-N1)-methyltransferase activity"/>
    <property type="evidence" value="ECO:0007669"/>
    <property type="project" value="InterPro"/>
</dbReference>
<dbReference type="AlphaFoldDB" id="A0A516KGV1"/>
<dbReference type="Pfam" id="PF04816">
    <property type="entry name" value="TrmK"/>
    <property type="match status" value="1"/>
</dbReference>
<dbReference type="KEGG" id="aqt:FN924_10810"/>
<dbReference type="InterPro" id="IPR029063">
    <property type="entry name" value="SAM-dependent_MTases_sf"/>
</dbReference>
<name>A0A516KGV1_9BACI</name>
<dbReference type="PANTHER" id="PTHR38451:SF1">
    <property type="entry name" value="TRNA (ADENINE(22)-N(1))-METHYLTRANSFERASE"/>
    <property type="match status" value="1"/>
</dbReference>
<reference evidence="1 2" key="1">
    <citation type="submission" date="2019-07" db="EMBL/GenBank/DDBJ databases">
        <authorList>
            <person name="Li J."/>
        </authorList>
    </citation>
    <scope>NUCLEOTIDE SEQUENCE [LARGE SCALE GENOMIC DNA]</scope>
    <source>
        <strain evidence="1 2">TKL69</strain>
    </source>
</reference>
<dbReference type="RefSeq" id="WP_143894382.1">
    <property type="nucleotide sequence ID" value="NZ_CP041666.1"/>
</dbReference>
<dbReference type="Proteomes" id="UP000315215">
    <property type="component" value="Chromosome"/>
</dbReference>
<accession>A0A516KGV1</accession>
<keyword evidence="1" id="KW-0808">Transferase</keyword>
<dbReference type="EMBL" id="CP041666">
    <property type="protein sequence ID" value="QDP40630.1"/>
    <property type="molecule type" value="Genomic_DNA"/>
</dbReference>
<gene>
    <name evidence="1" type="ORF">FN924_10810</name>
</gene>
<evidence type="ECO:0000313" key="1">
    <source>
        <dbReference type="EMBL" id="QDP40630.1"/>
    </source>
</evidence>
<evidence type="ECO:0000313" key="2">
    <source>
        <dbReference type="Proteomes" id="UP000315215"/>
    </source>
</evidence>
<organism evidence="1 2">
    <name type="scientific">Radiobacillus deserti</name>
    <dbReference type="NCBI Taxonomy" id="2594883"/>
    <lineage>
        <taxon>Bacteria</taxon>
        <taxon>Bacillati</taxon>
        <taxon>Bacillota</taxon>
        <taxon>Bacilli</taxon>
        <taxon>Bacillales</taxon>
        <taxon>Bacillaceae</taxon>
        <taxon>Radiobacillus</taxon>
    </lineage>
</organism>
<sequence length="235" mass="26546">MAEKQISERLKRIAAHLSSATFFADIGSDHAYLPLYVCRLDTRARAIAGELNEGPFLSAKQNVERADLTNRIQVRRGNGLTVIQPSDEVKEVVIAGMGGSLIAQILDEGKQRLTGVSRMILQPNVDARSVRQWLYDYSFEIVQEEIVKEAGHIYEILIADHKETPIATLDEKDLLIGPFLKNSSSDVFKEKWTIEKEKRENALHQMIKASEVDKERVSTFKREIAIIEEVLNNEG</sequence>
<dbReference type="GO" id="GO:0032259">
    <property type="term" value="P:methylation"/>
    <property type="evidence" value="ECO:0007669"/>
    <property type="project" value="UniProtKB-KW"/>
</dbReference>
<dbReference type="InterPro" id="IPR006901">
    <property type="entry name" value="TrmK"/>
</dbReference>
<dbReference type="OrthoDB" id="5881184at2"/>
<keyword evidence="1" id="KW-0489">Methyltransferase</keyword>
<proteinExistence type="predicted"/>